<reference evidence="2" key="1">
    <citation type="journal article" date="2019" name="Int. J. Syst. Evol. Microbiol.">
        <title>The Global Catalogue of Microorganisms (GCM) 10K type strain sequencing project: providing services to taxonomists for standard genome sequencing and annotation.</title>
        <authorList>
            <consortium name="The Broad Institute Genomics Platform"/>
            <consortium name="The Broad Institute Genome Sequencing Center for Infectious Disease"/>
            <person name="Wu L."/>
            <person name="Ma J."/>
        </authorList>
    </citation>
    <scope>NUCLEOTIDE SEQUENCE [LARGE SCALE GENOMIC DNA]</scope>
    <source>
        <strain evidence="2">NBRC 108894</strain>
    </source>
</reference>
<gene>
    <name evidence="1" type="ORF">GCM10025881_06440</name>
</gene>
<keyword evidence="2" id="KW-1185">Reference proteome</keyword>
<evidence type="ECO:0000313" key="2">
    <source>
        <dbReference type="Proteomes" id="UP001157034"/>
    </source>
</evidence>
<evidence type="ECO:0000313" key="1">
    <source>
        <dbReference type="EMBL" id="GMA93820.1"/>
    </source>
</evidence>
<comment type="caution">
    <text evidence="1">The sequence shown here is derived from an EMBL/GenBank/DDBJ whole genome shotgun (WGS) entry which is preliminary data.</text>
</comment>
<dbReference type="Proteomes" id="UP001157034">
    <property type="component" value="Unassembled WGS sequence"/>
</dbReference>
<dbReference type="EMBL" id="BSVB01000001">
    <property type="protein sequence ID" value="GMA93820.1"/>
    <property type="molecule type" value="Genomic_DNA"/>
</dbReference>
<dbReference type="RefSeq" id="WP_284252795.1">
    <property type="nucleotide sequence ID" value="NZ_BAAAQO010000003.1"/>
</dbReference>
<organism evidence="1 2">
    <name type="scientific">Pseudolysinimonas kribbensis</name>
    <dbReference type="NCBI Taxonomy" id="433641"/>
    <lineage>
        <taxon>Bacteria</taxon>
        <taxon>Bacillati</taxon>
        <taxon>Actinomycetota</taxon>
        <taxon>Actinomycetes</taxon>
        <taxon>Micrococcales</taxon>
        <taxon>Microbacteriaceae</taxon>
        <taxon>Pseudolysinimonas</taxon>
    </lineage>
</organism>
<accession>A0ABQ6K417</accession>
<sequence>MVDGRREVLLDTDGAYRTLWNIPGKNDHGWDTQRIGDCVILLKPDLRNGYYRRAVQGWVNGYCVGFLGNTEAAYYQPEILRLAYAGIDLVCKGRLLSHSGDRRALYEHLTKAQLERWVDRQLHRVADK</sequence>
<proteinExistence type="predicted"/>
<name>A0ABQ6K417_9MICO</name>
<protein>
    <submittedName>
        <fullName evidence="1">Uncharacterized protein</fullName>
    </submittedName>
</protein>